<dbReference type="EMBL" id="WIOL01000001">
    <property type="protein sequence ID" value="MQT15663.1"/>
    <property type="molecule type" value="Genomic_DNA"/>
</dbReference>
<keyword evidence="1" id="KW-1133">Transmembrane helix</keyword>
<proteinExistence type="predicted"/>
<protein>
    <submittedName>
        <fullName evidence="2">DUF4239 domain-containing protein</fullName>
    </submittedName>
</protein>
<keyword evidence="1" id="KW-0812">Transmembrane</keyword>
<sequence>MHPLTVGAAAFVAIFGGALAGMAIARRLPDHHRDADSRNAILVAMAVVSTLSALVLSLLVTQANGSYSRRADAVAVLGTDIQRLDRSLRRYGPDSLPAHDALKAYALAKRDELAQGRVAGKSLDQLDRLTDSIVRLVPTDAEQRFLQQQAMGALQSISEARWRLAENADQPTPTAFLVLLIFWLTLLFTIFGLFSPRNGTVMAALLCCAVAVSSGVFLIVELATPNAGLLLTPTRPLTSAIAMMP</sequence>
<organism evidence="2 3">
    <name type="scientific">Sandarakinorhabdus fusca</name>
    <dbReference type="NCBI Taxonomy" id="1439888"/>
    <lineage>
        <taxon>Bacteria</taxon>
        <taxon>Pseudomonadati</taxon>
        <taxon>Pseudomonadota</taxon>
        <taxon>Alphaproteobacteria</taxon>
        <taxon>Sphingomonadales</taxon>
        <taxon>Sphingosinicellaceae</taxon>
        <taxon>Sandarakinorhabdus</taxon>
    </lineage>
</organism>
<evidence type="ECO:0000313" key="2">
    <source>
        <dbReference type="EMBL" id="MQT15663.1"/>
    </source>
</evidence>
<feature type="transmembrane region" description="Helical" evidence="1">
    <location>
        <begin position="41"/>
        <end position="60"/>
    </location>
</feature>
<reference evidence="2 3" key="1">
    <citation type="submission" date="2019-09" db="EMBL/GenBank/DDBJ databases">
        <title>Polymorphobacter sp. isolated from a lake in China.</title>
        <authorList>
            <person name="Liu Z."/>
        </authorList>
    </citation>
    <scope>NUCLEOTIDE SEQUENCE [LARGE SCALE GENOMIC DNA]</scope>
    <source>
        <strain evidence="2 3">D40P</strain>
    </source>
</reference>
<dbReference type="RefSeq" id="WP_152576144.1">
    <property type="nucleotide sequence ID" value="NZ_JAATJI010000001.1"/>
</dbReference>
<dbReference type="InterPro" id="IPR025333">
    <property type="entry name" value="DUF4239"/>
</dbReference>
<keyword evidence="1" id="KW-0472">Membrane</keyword>
<gene>
    <name evidence="2" type="ORF">F3168_00080</name>
</gene>
<dbReference type="OrthoDB" id="4760162at2"/>
<feature type="transmembrane region" description="Helical" evidence="1">
    <location>
        <begin position="200"/>
        <end position="220"/>
    </location>
</feature>
<evidence type="ECO:0000256" key="1">
    <source>
        <dbReference type="SAM" id="Phobius"/>
    </source>
</evidence>
<dbReference type="Pfam" id="PF14023">
    <property type="entry name" value="Bestrophin-like"/>
    <property type="match status" value="1"/>
</dbReference>
<feature type="transmembrane region" description="Helical" evidence="1">
    <location>
        <begin position="175"/>
        <end position="194"/>
    </location>
</feature>
<dbReference type="Proteomes" id="UP000481327">
    <property type="component" value="Unassembled WGS sequence"/>
</dbReference>
<keyword evidence="3" id="KW-1185">Reference proteome</keyword>
<evidence type="ECO:0000313" key="3">
    <source>
        <dbReference type="Proteomes" id="UP000481327"/>
    </source>
</evidence>
<accession>A0A7C9KJ91</accession>
<name>A0A7C9KJ91_9SPHN</name>
<dbReference type="AlphaFoldDB" id="A0A7C9KJ91"/>
<comment type="caution">
    <text evidence="2">The sequence shown here is derived from an EMBL/GenBank/DDBJ whole genome shotgun (WGS) entry which is preliminary data.</text>
</comment>